<dbReference type="Proteomes" id="UP000785679">
    <property type="component" value="Unassembled WGS sequence"/>
</dbReference>
<evidence type="ECO:0000313" key="3">
    <source>
        <dbReference type="EMBL" id="TNV74203.1"/>
    </source>
</evidence>
<reference evidence="3" key="1">
    <citation type="submission" date="2019-06" db="EMBL/GenBank/DDBJ databases">
        <authorList>
            <person name="Zheng W."/>
        </authorList>
    </citation>
    <scope>NUCLEOTIDE SEQUENCE</scope>
    <source>
        <strain evidence="3">QDHG01</strain>
    </source>
</reference>
<feature type="region of interest" description="Disordered" evidence="2">
    <location>
        <begin position="496"/>
        <end position="556"/>
    </location>
</feature>
<feature type="compositionally biased region" description="Basic and acidic residues" evidence="2">
    <location>
        <begin position="10"/>
        <end position="19"/>
    </location>
</feature>
<accession>A0A8J8NG91</accession>
<feature type="compositionally biased region" description="Polar residues" evidence="2">
    <location>
        <begin position="27"/>
        <end position="43"/>
    </location>
</feature>
<feature type="region of interest" description="Disordered" evidence="2">
    <location>
        <begin position="26"/>
        <end position="54"/>
    </location>
</feature>
<keyword evidence="4" id="KW-1185">Reference proteome</keyword>
<feature type="coiled-coil region" evidence="1">
    <location>
        <begin position="365"/>
        <end position="395"/>
    </location>
</feature>
<keyword evidence="1" id="KW-0175">Coiled coil</keyword>
<evidence type="ECO:0000256" key="1">
    <source>
        <dbReference type="SAM" id="Coils"/>
    </source>
</evidence>
<feature type="region of interest" description="Disordered" evidence="2">
    <location>
        <begin position="1"/>
        <end position="20"/>
    </location>
</feature>
<feature type="region of interest" description="Disordered" evidence="2">
    <location>
        <begin position="343"/>
        <end position="362"/>
    </location>
</feature>
<comment type="caution">
    <text evidence="3">The sequence shown here is derived from an EMBL/GenBank/DDBJ whole genome shotgun (WGS) entry which is preliminary data.</text>
</comment>
<gene>
    <name evidence="3" type="ORF">FGO68_gene8006</name>
</gene>
<evidence type="ECO:0000256" key="2">
    <source>
        <dbReference type="SAM" id="MobiDB-lite"/>
    </source>
</evidence>
<proteinExistence type="predicted"/>
<protein>
    <submittedName>
        <fullName evidence="3">Uncharacterized protein</fullName>
    </submittedName>
</protein>
<organism evidence="3 4">
    <name type="scientific">Halteria grandinella</name>
    <dbReference type="NCBI Taxonomy" id="5974"/>
    <lineage>
        <taxon>Eukaryota</taxon>
        <taxon>Sar</taxon>
        <taxon>Alveolata</taxon>
        <taxon>Ciliophora</taxon>
        <taxon>Intramacronucleata</taxon>
        <taxon>Spirotrichea</taxon>
        <taxon>Stichotrichia</taxon>
        <taxon>Sporadotrichida</taxon>
        <taxon>Halteriidae</taxon>
        <taxon>Halteria</taxon>
    </lineage>
</organism>
<name>A0A8J8NG91_HALGN</name>
<sequence length="570" mass="64512">MNESNSENNPDAKLKELSDGARYAQFKTAQHFGTPQRIHTPQVQMPGDSGNPQVQDCNFDQVETESIGIDHVVKAPIMTKAMGLADKNREVTIFNTANNGFSVHPKGANRPNGPMIYIEEEQNLFEDSRILKDPAVVAKLKQHTDRMNQHAIEQVEFQYLHMEDSDEKEFLLQPLKQEGISQIDKSISKQLNKFDKDLDALLANAFKEQMVQNTRQSKRAANETKGGDQFTGLALPEKERELKYIKVMNYLEHIPTESDQNNLENHNNNMQGSVLYANIPAEPTVKAQIHLASNQLDQSLVKNGFKDLQNPRYFTKIEQQHPVLNMDDREIAKAIEHEQNFYKAKEQPNHQSNSKKSSIKKTLLEKRGEEDLKMQERLLQEAQELKRQREEQKQISPLKQLAVPQIHLEDLSVGNSDFIMEGFMQPQPIYNQVLHPQFDSRNRLSSKGSEPFDPQIDVSQNNNNVSHLLTTPLCDAGPLPDRPTAVFGEEAGFNLRQSSNSEQENAEFNLERRTPHKALTDDGNTPQSPGGGRPMKKFLQQGGDEEKGGIAKSNQRKTIGCKGDNACLFT</sequence>
<dbReference type="EMBL" id="RRYP01017297">
    <property type="protein sequence ID" value="TNV74203.1"/>
    <property type="molecule type" value="Genomic_DNA"/>
</dbReference>
<dbReference type="AlphaFoldDB" id="A0A8J8NG91"/>
<evidence type="ECO:0000313" key="4">
    <source>
        <dbReference type="Proteomes" id="UP000785679"/>
    </source>
</evidence>